<name>A0ABX7TN57_STRCY</name>
<evidence type="ECO:0000313" key="2">
    <source>
        <dbReference type="EMBL" id="QTD96314.1"/>
    </source>
</evidence>
<feature type="chain" id="PRO_5045580669" evidence="1">
    <location>
        <begin position="38"/>
        <end position="363"/>
    </location>
</feature>
<evidence type="ECO:0000313" key="3">
    <source>
        <dbReference type="Proteomes" id="UP000663908"/>
    </source>
</evidence>
<protein>
    <submittedName>
        <fullName evidence="2">Uncharacterized protein</fullName>
    </submittedName>
</protein>
<keyword evidence="3" id="KW-1185">Reference proteome</keyword>
<dbReference type="Gene3D" id="3.20.20.190">
    <property type="entry name" value="Phosphatidylinositol (PI) phosphodiesterase"/>
    <property type="match status" value="1"/>
</dbReference>
<reference evidence="2 3" key="1">
    <citation type="submission" date="2021-03" db="EMBL/GenBank/DDBJ databases">
        <title>Complete genome sequence of Streptomyces cyanogenus S136, producer of anticancer angucycline landomycin A.</title>
        <authorList>
            <person name="Hrab P."/>
            <person name="Ruckert C."/>
            <person name="Busche T."/>
            <person name="Ostash I."/>
            <person name="Kalinowski J."/>
            <person name="Fedorenko V."/>
            <person name="Yushchuk O."/>
            <person name="Ostash B."/>
        </authorList>
    </citation>
    <scope>NUCLEOTIDE SEQUENCE [LARGE SCALE GENOMIC DNA]</scope>
    <source>
        <strain evidence="2 3">S136</strain>
    </source>
</reference>
<accession>A0ABX7TN57</accession>
<gene>
    <name evidence="2" type="ORF">S1361_03090</name>
</gene>
<dbReference type="Pfam" id="PF16670">
    <property type="entry name" value="PI-PLC-C1"/>
    <property type="match status" value="1"/>
</dbReference>
<feature type="signal peptide" evidence="1">
    <location>
        <begin position="1"/>
        <end position="37"/>
    </location>
</feature>
<dbReference type="EMBL" id="CP071839">
    <property type="protein sequence ID" value="QTD96314.1"/>
    <property type="molecule type" value="Genomic_DNA"/>
</dbReference>
<keyword evidence="1" id="KW-0732">Signal</keyword>
<dbReference type="SUPFAM" id="SSF51695">
    <property type="entry name" value="PLC-like phosphodiesterases"/>
    <property type="match status" value="1"/>
</dbReference>
<dbReference type="Proteomes" id="UP000663908">
    <property type="component" value="Chromosome"/>
</dbReference>
<proteinExistence type="predicted"/>
<sequence>MCAEVSVPARPLRRFLSGVATLTTATALALAPAPSHATSGFDDTTLDRVSVSGLHNAFDPGKSNRLTKGLDEGAHLLEIDVYSTYGGSGGWVVSHSDPLFNENNCTYTTGTGIFKTTHRNGSLRTCLDNLGDWSDSHPAHDPVYVKLELKWGFRSKADMGPADLDRLIRNHIGAENIFKPADMVNDRYPDLDTAAKAGAWPTWRELRGKFLFYPITGTIENRLAGYDLDNLSTAEEYARHVRDLAAAGRLDQAVMWPDTHPAPGGDPRTAYDPSLRPWFVLFDNQAANWLGGSYDLSWYCANRYLTVATAAESVAPPLHPTDPDPAAAVERVHRIAQEGRAAVVTFDWMNVPDAFTAQARGCP</sequence>
<organism evidence="2 3">
    <name type="scientific">Streptomyces cyanogenus</name>
    <dbReference type="NCBI Taxonomy" id="80860"/>
    <lineage>
        <taxon>Bacteria</taxon>
        <taxon>Bacillati</taxon>
        <taxon>Actinomycetota</taxon>
        <taxon>Actinomycetes</taxon>
        <taxon>Kitasatosporales</taxon>
        <taxon>Streptomycetaceae</taxon>
        <taxon>Streptomyces</taxon>
    </lineage>
</organism>
<evidence type="ECO:0000256" key="1">
    <source>
        <dbReference type="SAM" id="SignalP"/>
    </source>
</evidence>
<dbReference type="InterPro" id="IPR032075">
    <property type="entry name" value="PI-PLC-C1"/>
</dbReference>
<dbReference type="InterPro" id="IPR017946">
    <property type="entry name" value="PLC-like_Pdiesterase_TIM-brl"/>
</dbReference>